<dbReference type="AlphaFoldDB" id="W0SAT6"/>
<dbReference type="HOGENOM" id="CLU_179105_1_0_4"/>
<dbReference type="KEGG" id="shd:SUTH_00182"/>
<keyword evidence="1" id="KW-1133">Transmembrane helix</keyword>
<dbReference type="Proteomes" id="UP000031637">
    <property type="component" value="Chromosome"/>
</dbReference>
<gene>
    <name evidence="2" type="ORF">SUTH_00182</name>
</gene>
<proteinExistence type="predicted"/>
<sequence length="101" mass="11517">MSHPELLILGVLRALVEVAMLFLLGQGLLGLLAGRGRDNNTMYKLFLIITGPVVKAMRKVTPRLVIDKHIPYIAFAVLFWLWIALAWLKRLYCDTHMLQCI</sequence>
<accession>W0SAT6</accession>
<reference evidence="2 3" key="1">
    <citation type="journal article" date="2014" name="Syst. Appl. Microbiol.">
        <title>Complete genomes of freshwater sulfur oxidizers Sulfuricella denitrificans skB26 and Sulfuritalea hydrogenivorans sk43H: genetic insights into the sulfur oxidation pathway of betaproteobacteria.</title>
        <authorList>
            <person name="Watanabe T."/>
            <person name="Kojima H."/>
            <person name="Fukui M."/>
        </authorList>
    </citation>
    <scope>NUCLEOTIDE SEQUENCE [LARGE SCALE GENOMIC DNA]</scope>
    <source>
        <strain evidence="2">DSM22779</strain>
    </source>
</reference>
<feature type="transmembrane region" description="Helical" evidence="1">
    <location>
        <begin position="69"/>
        <end position="88"/>
    </location>
</feature>
<dbReference type="RefSeq" id="WP_041096366.1">
    <property type="nucleotide sequence ID" value="NZ_AP012547.1"/>
</dbReference>
<dbReference type="OrthoDB" id="8563484at2"/>
<evidence type="ECO:0000313" key="3">
    <source>
        <dbReference type="Proteomes" id="UP000031637"/>
    </source>
</evidence>
<organism evidence="2 3">
    <name type="scientific">Sulfuritalea hydrogenivorans sk43H</name>
    <dbReference type="NCBI Taxonomy" id="1223802"/>
    <lineage>
        <taxon>Bacteria</taxon>
        <taxon>Pseudomonadati</taxon>
        <taxon>Pseudomonadota</taxon>
        <taxon>Betaproteobacteria</taxon>
        <taxon>Nitrosomonadales</taxon>
        <taxon>Sterolibacteriaceae</taxon>
        <taxon>Sulfuritalea</taxon>
    </lineage>
</organism>
<keyword evidence="1" id="KW-0812">Transmembrane</keyword>
<keyword evidence="1" id="KW-0472">Membrane</keyword>
<protein>
    <recommendedName>
        <fullName evidence="4">YGGT family protein</fullName>
    </recommendedName>
</protein>
<dbReference type="STRING" id="1223802.SUTH_00182"/>
<keyword evidence="3" id="KW-1185">Reference proteome</keyword>
<evidence type="ECO:0000256" key="1">
    <source>
        <dbReference type="SAM" id="Phobius"/>
    </source>
</evidence>
<dbReference type="EMBL" id="AP012547">
    <property type="protein sequence ID" value="BAO28002.1"/>
    <property type="molecule type" value="Genomic_DNA"/>
</dbReference>
<evidence type="ECO:0008006" key="4">
    <source>
        <dbReference type="Google" id="ProtNLM"/>
    </source>
</evidence>
<feature type="transmembrane region" description="Helical" evidence="1">
    <location>
        <begin position="6"/>
        <end position="29"/>
    </location>
</feature>
<evidence type="ECO:0000313" key="2">
    <source>
        <dbReference type="EMBL" id="BAO28002.1"/>
    </source>
</evidence>
<name>W0SAT6_9PROT</name>